<protein>
    <submittedName>
        <fullName evidence="1">Uncharacterized protein</fullName>
    </submittedName>
</protein>
<dbReference type="EMBL" id="JAIWYP010000012">
    <property type="protein sequence ID" value="KAH3726069.1"/>
    <property type="molecule type" value="Genomic_DNA"/>
</dbReference>
<name>A0A9D4HNT7_DREPO</name>
<sequence>MNDRNLNTSTTTGSRRFSEARATLFPFFSTFSWLAKYASRAGYCCKKRSTQVWRDSQRIEQNLTSLYVSVSVNSRTSWSAWRRLELF</sequence>
<evidence type="ECO:0000313" key="1">
    <source>
        <dbReference type="EMBL" id="KAH3726069.1"/>
    </source>
</evidence>
<dbReference type="Proteomes" id="UP000828390">
    <property type="component" value="Unassembled WGS sequence"/>
</dbReference>
<reference evidence="1" key="1">
    <citation type="journal article" date="2019" name="bioRxiv">
        <title>The Genome of the Zebra Mussel, Dreissena polymorpha: A Resource for Invasive Species Research.</title>
        <authorList>
            <person name="McCartney M.A."/>
            <person name="Auch B."/>
            <person name="Kono T."/>
            <person name="Mallez S."/>
            <person name="Zhang Y."/>
            <person name="Obille A."/>
            <person name="Becker A."/>
            <person name="Abrahante J.E."/>
            <person name="Garbe J."/>
            <person name="Badalamenti J.P."/>
            <person name="Herman A."/>
            <person name="Mangelson H."/>
            <person name="Liachko I."/>
            <person name="Sullivan S."/>
            <person name="Sone E.D."/>
            <person name="Koren S."/>
            <person name="Silverstein K.A.T."/>
            <person name="Beckman K.B."/>
            <person name="Gohl D.M."/>
        </authorList>
    </citation>
    <scope>NUCLEOTIDE SEQUENCE</scope>
    <source>
        <strain evidence="1">Duluth1</strain>
        <tissue evidence="1">Whole animal</tissue>
    </source>
</reference>
<keyword evidence="2" id="KW-1185">Reference proteome</keyword>
<evidence type="ECO:0000313" key="2">
    <source>
        <dbReference type="Proteomes" id="UP000828390"/>
    </source>
</evidence>
<accession>A0A9D4HNT7</accession>
<organism evidence="1 2">
    <name type="scientific">Dreissena polymorpha</name>
    <name type="common">Zebra mussel</name>
    <name type="synonym">Mytilus polymorpha</name>
    <dbReference type="NCBI Taxonomy" id="45954"/>
    <lineage>
        <taxon>Eukaryota</taxon>
        <taxon>Metazoa</taxon>
        <taxon>Spiralia</taxon>
        <taxon>Lophotrochozoa</taxon>
        <taxon>Mollusca</taxon>
        <taxon>Bivalvia</taxon>
        <taxon>Autobranchia</taxon>
        <taxon>Heteroconchia</taxon>
        <taxon>Euheterodonta</taxon>
        <taxon>Imparidentia</taxon>
        <taxon>Neoheterodontei</taxon>
        <taxon>Myida</taxon>
        <taxon>Dreissenoidea</taxon>
        <taxon>Dreissenidae</taxon>
        <taxon>Dreissena</taxon>
    </lineage>
</organism>
<comment type="caution">
    <text evidence="1">The sequence shown here is derived from an EMBL/GenBank/DDBJ whole genome shotgun (WGS) entry which is preliminary data.</text>
</comment>
<proteinExistence type="predicted"/>
<reference evidence="1" key="2">
    <citation type="submission" date="2020-11" db="EMBL/GenBank/DDBJ databases">
        <authorList>
            <person name="McCartney M.A."/>
            <person name="Auch B."/>
            <person name="Kono T."/>
            <person name="Mallez S."/>
            <person name="Becker A."/>
            <person name="Gohl D.M."/>
            <person name="Silverstein K.A.T."/>
            <person name="Koren S."/>
            <person name="Bechman K.B."/>
            <person name="Herman A."/>
            <person name="Abrahante J.E."/>
            <person name="Garbe J."/>
        </authorList>
    </citation>
    <scope>NUCLEOTIDE SEQUENCE</scope>
    <source>
        <strain evidence="1">Duluth1</strain>
        <tissue evidence="1">Whole animal</tissue>
    </source>
</reference>
<dbReference type="AlphaFoldDB" id="A0A9D4HNT7"/>
<gene>
    <name evidence="1" type="ORF">DPMN_051925</name>
</gene>